<dbReference type="AlphaFoldDB" id="A0AAE4ARJ7"/>
<evidence type="ECO:0000313" key="1">
    <source>
        <dbReference type="EMBL" id="MDQ0314277.1"/>
    </source>
</evidence>
<dbReference type="Proteomes" id="UP001229244">
    <property type="component" value="Unassembled WGS sequence"/>
</dbReference>
<sequence length="284" mass="29618">MTKPTLRMTVDYGSDNADVAYLRLGRYVPGETGLPSNFTRGLESSDGILMSTDGDVTIVAAEESYAQSAASLNIQVVKGAFALEADSSLELTSRSVFLQSGYVVDENSDVPSVPDGTVQIKTSEAFKARSKTGNVTLKCPAAGLKKTIHSGFVEVFGNQESSGGNSTSITLAAATSVTIGVAPFFVFLSAIVRGAETGTSLLMSGATAVDSTAIGKELDSKSLKNGIDAIKSSNILARIKQSLADATDVFSDLDFSNIDITQGDIDADLFGVESRVNSTAEINI</sequence>
<dbReference type="RefSeq" id="WP_306884050.1">
    <property type="nucleotide sequence ID" value="NZ_JAUSUL010000001.1"/>
</dbReference>
<organism evidence="1 2">
    <name type="scientific">Amorphus orientalis</name>
    <dbReference type="NCBI Taxonomy" id="649198"/>
    <lineage>
        <taxon>Bacteria</taxon>
        <taxon>Pseudomonadati</taxon>
        <taxon>Pseudomonadota</taxon>
        <taxon>Alphaproteobacteria</taxon>
        <taxon>Hyphomicrobiales</taxon>
        <taxon>Amorphaceae</taxon>
        <taxon>Amorphus</taxon>
    </lineage>
</organism>
<protein>
    <submittedName>
        <fullName evidence="1">Uncharacterized protein</fullName>
    </submittedName>
</protein>
<dbReference type="EMBL" id="JAUSUL010000001">
    <property type="protein sequence ID" value="MDQ0314277.1"/>
    <property type="molecule type" value="Genomic_DNA"/>
</dbReference>
<reference evidence="1" key="1">
    <citation type="submission" date="2023-07" db="EMBL/GenBank/DDBJ databases">
        <title>Genomic Encyclopedia of Type Strains, Phase IV (KMG-IV): sequencing the most valuable type-strain genomes for metagenomic binning, comparative biology and taxonomic classification.</title>
        <authorList>
            <person name="Goeker M."/>
        </authorList>
    </citation>
    <scope>NUCLEOTIDE SEQUENCE</scope>
    <source>
        <strain evidence="1">DSM 21202</strain>
    </source>
</reference>
<comment type="caution">
    <text evidence="1">The sequence shown here is derived from an EMBL/GenBank/DDBJ whole genome shotgun (WGS) entry which is preliminary data.</text>
</comment>
<name>A0AAE4ARJ7_9HYPH</name>
<accession>A0AAE4ARJ7</accession>
<evidence type="ECO:0000313" key="2">
    <source>
        <dbReference type="Proteomes" id="UP001229244"/>
    </source>
</evidence>
<keyword evidence="2" id="KW-1185">Reference proteome</keyword>
<proteinExistence type="predicted"/>
<gene>
    <name evidence="1" type="ORF">J2S73_000714</name>
</gene>